<comment type="caution">
    <text evidence="2">The sequence shown here is derived from an EMBL/GenBank/DDBJ whole genome shotgun (WGS) entry which is preliminary data.</text>
</comment>
<name>A0ABT4VLS9_9HYPH</name>
<dbReference type="Proteomes" id="UP001148313">
    <property type="component" value="Unassembled WGS sequence"/>
</dbReference>
<dbReference type="Gene3D" id="3.40.190.10">
    <property type="entry name" value="Periplasmic binding protein-like II"/>
    <property type="match status" value="1"/>
</dbReference>
<dbReference type="Pfam" id="PF03401">
    <property type="entry name" value="TctC"/>
    <property type="match status" value="1"/>
</dbReference>
<dbReference type="SUPFAM" id="SSF53850">
    <property type="entry name" value="Periplasmic binding protein-like II"/>
    <property type="match status" value="1"/>
</dbReference>
<dbReference type="EMBL" id="JAPJZH010000003">
    <property type="protein sequence ID" value="MDA4845062.1"/>
    <property type="molecule type" value="Genomic_DNA"/>
</dbReference>
<evidence type="ECO:0000313" key="2">
    <source>
        <dbReference type="EMBL" id="MDA4845062.1"/>
    </source>
</evidence>
<gene>
    <name evidence="2" type="ORF">OOZ53_06850</name>
</gene>
<dbReference type="PANTHER" id="PTHR42928">
    <property type="entry name" value="TRICARBOXYLATE-BINDING PROTEIN"/>
    <property type="match status" value="1"/>
</dbReference>
<dbReference type="Gene3D" id="3.40.190.150">
    <property type="entry name" value="Bordetella uptake gene, domain 1"/>
    <property type="match status" value="1"/>
</dbReference>
<evidence type="ECO:0000313" key="3">
    <source>
        <dbReference type="Proteomes" id="UP001148313"/>
    </source>
</evidence>
<accession>A0ABT4VLS9</accession>
<keyword evidence="3" id="KW-1185">Reference proteome</keyword>
<dbReference type="RefSeq" id="WP_271088617.1">
    <property type="nucleotide sequence ID" value="NZ_JAPJZH010000003.1"/>
</dbReference>
<dbReference type="CDD" id="cd07012">
    <property type="entry name" value="PBP2_Bug_TTT"/>
    <property type="match status" value="1"/>
</dbReference>
<protein>
    <submittedName>
        <fullName evidence="2">Tripartite tricarboxylate transporter substrate binding protein</fullName>
    </submittedName>
</protein>
<dbReference type="InterPro" id="IPR042100">
    <property type="entry name" value="Bug_dom1"/>
</dbReference>
<dbReference type="PIRSF" id="PIRSF017082">
    <property type="entry name" value="YflP"/>
    <property type="match status" value="1"/>
</dbReference>
<evidence type="ECO:0000256" key="1">
    <source>
        <dbReference type="ARBA" id="ARBA00006987"/>
    </source>
</evidence>
<organism evidence="2 3">
    <name type="scientific">Hoeflea poritis</name>
    <dbReference type="NCBI Taxonomy" id="2993659"/>
    <lineage>
        <taxon>Bacteria</taxon>
        <taxon>Pseudomonadati</taxon>
        <taxon>Pseudomonadota</taxon>
        <taxon>Alphaproteobacteria</taxon>
        <taxon>Hyphomicrobiales</taxon>
        <taxon>Rhizobiaceae</taxon>
        <taxon>Hoeflea</taxon>
    </lineage>
</organism>
<dbReference type="PANTHER" id="PTHR42928:SF5">
    <property type="entry name" value="BLR1237 PROTEIN"/>
    <property type="match status" value="1"/>
</dbReference>
<dbReference type="InterPro" id="IPR005064">
    <property type="entry name" value="BUG"/>
</dbReference>
<reference evidence="2" key="1">
    <citation type="submission" date="2022-11" db="EMBL/GenBank/DDBJ databases">
        <title>Hoeflea poritis sp. nov., isolated from scleractinian coral Porites lutea.</title>
        <authorList>
            <person name="Zhang G."/>
            <person name="Wei Q."/>
            <person name="Cai L."/>
        </authorList>
    </citation>
    <scope>NUCLEOTIDE SEQUENCE</scope>
    <source>
        <strain evidence="2">E7-10</strain>
    </source>
</reference>
<comment type="similarity">
    <text evidence="1">Belongs to the UPF0065 (bug) family.</text>
</comment>
<sequence>MTTLATFGLGMATALWSVQARAEFPDKPVTLVVPYKAGGSTETMARVYSVALGKALGAKVIVKTRPGGGGAVGATEVAKAAPDGYTLLFAASTSLLWPPLTQNVEYDLDSFTYIGQITEYQQAIVARADAPFDTLDELIEHARTHSLNYADQSAMSRQYINYIGDSEGVKLTGIPTKGGGEMVPFLLGGKIDFAWSGGIHNRYGDKMKVLASMNAGRLLAAPDVMSIREKYNVSMPSQAVIVAPKGTPADIVAKLESAMEAATRDTEFVELVSNKLKFPVMFVGSQALTQDIADTVTGLKQVIDATN</sequence>
<proteinExistence type="inferred from homology"/>